<gene>
    <name evidence="3" type="ORF">PACLA_8A051551</name>
</gene>
<dbReference type="PROSITE" id="PS50168">
    <property type="entry name" value="DED"/>
    <property type="match status" value="1"/>
</dbReference>
<dbReference type="InterPro" id="IPR011029">
    <property type="entry name" value="DEATH-like_dom_sf"/>
</dbReference>
<name>A0A6S7J1B4_PARCT</name>
<feature type="coiled-coil region" evidence="1">
    <location>
        <begin position="264"/>
        <end position="294"/>
    </location>
</feature>
<accession>A0A6S7J1B4</accession>
<feature type="region of interest" description="Disordered" evidence="2">
    <location>
        <begin position="522"/>
        <end position="652"/>
    </location>
</feature>
<evidence type="ECO:0000256" key="2">
    <source>
        <dbReference type="SAM" id="MobiDB-lite"/>
    </source>
</evidence>
<sequence length="652" mass="74864">MNEMVKLLTNLCLDVLYNYGKSITNRFPKSGREVREERRAQFTFYHVMKVFKLWDLSNFIQRCENDHTIWNIRIQDINNSDFLTLALCLESPAEFERFKAFLRHLISNWSQDIKVQKLDNGHLSFVVTQPAVVLLHIFPQDHTKFDEHCRFSTLKLSHVGTVSKTIGLMIKKFCLCVLNEPEKLSRNIGGKCQTEEASREQSPDEYPEFPGNDIFTTDYYYYDNIPSDLLLRQLNQAYISTCNVGEKSQTQFEDDWLPFNSLSSQSLQNQRSEVERLKMEKEKTKKTIEKLTYDFEGQSTVLRLQINKLIDQNKKMAVIISEKEAEIEEMFLEFGRLNVELTRVQNLKKRDELFNKTYKFHSASTQTSGISEWSNSSLDARVSSDQAELRNNQVESHYGQESLNETASLTDMPHTAVDGNIHNNYKLLLLRISHNLLKEDVIKLKEWVDTEFEIDTSRSVNEIFLELDRKKIISITDLIRLKKFFEDNLRYDFVHLIDCYLLGEYSQLKIAKTSERLGPFNRGSNAKIGLTSRRFGHSPSAQRPSRSTTRGRSTEMSRGPADQSRDNAHGFQRKFQGLSQVNSNDIGENTGGISSSTQYHTQRSIALNGLGSNTRRPHPVTSSSCGKETVSNSSTTSQGVVVTDGGRSEHGE</sequence>
<reference evidence="3" key="1">
    <citation type="submission" date="2020-04" db="EMBL/GenBank/DDBJ databases">
        <authorList>
            <person name="Alioto T."/>
            <person name="Alioto T."/>
            <person name="Gomez Garrido J."/>
        </authorList>
    </citation>
    <scope>NUCLEOTIDE SEQUENCE</scope>
    <source>
        <strain evidence="3">A484AB</strain>
    </source>
</reference>
<dbReference type="GO" id="GO:0042981">
    <property type="term" value="P:regulation of apoptotic process"/>
    <property type="evidence" value="ECO:0007669"/>
    <property type="project" value="InterPro"/>
</dbReference>
<keyword evidence="4" id="KW-1185">Reference proteome</keyword>
<feature type="compositionally biased region" description="Low complexity" evidence="2">
    <location>
        <begin position="543"/>
        <end position="558"/>
    </location>
</feature>
<feature type="compositionally biased region" description="Polar residues" evidence="2">
    <location>
        <begin position="577"/>
        <end position="640"/>
    </location>
</feature>
<keyword evidence="1" id="KW-0175">Coiled coil</keyword>
<organism evidence="3 4">
    <name type="scientific">Paramuricea clavata</name>
    <name type="common">Red gorgonian</name>
    <name type="synonym">Violescent sea-whip</name>
    <dbReference type="NCBI Taxonomy" id="317549"/>
    <lineage>
        <taxon>Eukaryota</taxon>
        <taxon>Metazoa</taxon>
        <taxon>Cnidaria</taxon>
        <taxon>Anthozoa</taxon>
        <taxon>Octocorallia</taxon>
        <taxon>Malacalcyonacea</taxon>
        <taxon>Plexauridae</taxon>
        <taxon>Paramuricea</taxon>
    </lineage>
</organism>
<dbReference type="Gene3D" id="1.10.533.10">
    <property type="entry name" value="Death Domain, Fas"/>
    <property type="match status" value="1"/>
</dbReference>
<comment type="caution">
    <text evidence="3">The sequence shown here is derived from an EMBL/GenBank/DDBJ whole genome shotgun (WGS) entry which is preliminary data.</text>
</comment>
<evidence type="ECO:0000313" key="4">
    <source>
        <dbReference type="Proteomes" id="UP001152795"/>
    </source>
</evidence>
<feature type="non-terminal residue" evidence="3">
    <location>
        <position position="652"/>
    </location>
</feature>
<protein>
    <submittedName>
        <fullName evidence="3">---NA</fullName>
    </submittedName>
</protein>
<dbReference type="Proteomes" id="UP001152795">
    <property type="component" value="Unassembled WGS sequence"/>
</dbReference>
<evidence type="ECO:0000313" key="3">
    <source>
        <dbReference type="EMBL" id="CAB4024007.1"/>
    </source>
</evidence>
<dbReference type="InterPro" id="IPR001875">
    <property type="entry name" value="DED_dom"/>
</dbReference>
<evidence type="ECO:0000256" key="1">
    <source>
        <dbReference type="SAM" id="Coils"/>
    </source>
</evidence>
<dbReference type="AlphaFoldDB" id="A0A6S7J1B4"/>
<dbReference type="EMBL" id="CACRXK020012795">
    <property type="protein sequence ID" value="CAB4024007.1"/>
    <property type="molecule type" value="Genomic_DNA"/>
</dbReference>
<proteinExistence type="predicted"/>